<proteinExistence type="predicted"/>
<dbReference type="Proteomes" id="UP000292702">
    <property type="component" value="Unassembled WGS sequence"/>
</dbReference>
<dbReference type="AlphaFoldDB" id="A0A4R0R9D8"/>
<reference evidence="1 2" key="1">
    <citation type="submission" date="2018-11" db="EMBL/GenBank/DDBJ databases">
        <title>Genome assembly of Steccherinum ochraceum LE-BIN_3174, the white-rot fungus of the Steccherinaceae family (The Residual Polyporoid clade, Polyporales, Basidiomycota).</title>
        <authorList>
            <person name="Fedorova T.V."/>
            <person name="Glazunova O.A."/>
            <person name="Landesman E.O."/>
            <person name="Moiseenko K.V."/>
            <person name="Psurtseva N.V."/>
            <person name="Savinova O.S."/>
            <person name="Shakhova N.V."/>
            <person name="Tyazhelova T.V."/>
            <person name="Vasina D.V."/>
        </authorList>
    </citation>
    <scope>NUCLEOTIDE SEQUENCE [LARGE SCALE GENOMIC DNA]</scope>
    <source>
        <strain evidence="1 2">LE-BIN_3174</strain>
    </source>
</reference>
<keyword evidence="2" id="KW-1185">Reference proteome</keyword>
<comment type="caution">
    <text evidence="1">The sequence shown here is derived from an EMBL/GenBank/DDBJ whole genome shotgun (WGS) entry which is preliminary data.</text>
</comment>
<protein>
    <submittedName>
        <fullName evidence="1">Uncharacterized protein</fullName>
    </submittedName>
</protein>
<gene>
    <name evidence="1" type="ORF">EIP91_009719</name>
</gene>
<evidence type="ECO:0000313" key="2">
    <source>
        <dbReference type="Proteomes" id="UP000292702"/>
    </source>
</evidence>
<name>A0A4R0R9D8_9APHY</name>
<sequence>MTGTSSQPPVSRVRTTLFVEPHSQPLRFVTKPNTFAMDAFTKVTVVEEVEIPSDFEGGNGGNPTSGCVVA</sequence>
<accession>A0A4R0R9D8</accession>
<evidence type="ECO:0000313" key="1">
    <source>
        <dbReference type="EMBL" id="TCD60659.1"/>
    </source>
</evidence>
<organism evidence="1 2">
    <name type="scientific">Steccherinum ochraceum</name>
    <dbReference type="NCBI Taxonomy" id="92696"/>
    <lineage>
        <taxon>Eukaryota</taxon>
        <taxon>Fungi</taxon>
        <taxon>Dikarya</taxon>
        <taxon>Basidiomycota</taxon>
        <taxon>Agaricomycotina</taxon>
        <taxon>Agaricomycetes</taxon>
        <taxon>Polyporales</taxon>
        <taxon>Steccherinaceae</taxon>
        <taxon>Steccherinum</taxon>
    </lineage>
</organism>
<dbReference type="EMBL" id="RWJN01000562">
    <property type="protein sequence ID" value="TCD60659.1"/>
    <property type="molecule type" value="Genomic_DNA"/>
</dbReference>